<evidence type="ECO:0000256" key="2">
    <source>
        <dbReference type="ARBA" id="ARBA00023043"/>
    </source>
</evidence>
<name>A0ABR4FJH6_9EURO</name>
<sequence>MTHSEACVEGNIMDFHATRPLLFEEIQYAAAIDELEPEDEYISKDCLTDKFTIINACVGLVRTNEEDHSIASLVHYTTREFFDHSGSEYISSAKLDVAFACVRFLSLPCFSPDKYHTLGTHSLEPYVWRNLCHHLQDAMESANPRQSEELQRCSMQLFLDTPRISCLSQSNCFRIKQKICGFPRRFRIVGPPSFQASHYASFFGLLWIVPLLVQVYGLESRDDGTGRLPLSFAAESGKDAVAQLLLDYGAQVDCTDNRNRTPLSHAAQWDQVSTVRLLLSHGAQPDWVDYEDLTPLSYAVDSGNVAVVKLLLNHGAKPTVLDENKNTHLGMAAAYGYLDLIPPLLQRGAQLRPQPSKLQQLGGTRLWSSCFCSMALGKMLKHSKT</sequence>
<keyword evidence="1" id="KW-0677">Repeat</keyword>
<dbReference type="InterPro" id="IPR036770">
    <property type="entry name" value="Ankyrin_rpt-contain_sf"/>
</dbReference>
<evidence type="ECO:0000313" key="4">
    <source>
        <dbReference type="EMBL" id="KAL2783392.1"/>
    </source>
</evidence>
<dbReference type="Gene3D" id="1.25.40.20">
    <property type="entry name" value="Ankyrin repeat-containing domain"/>
    <property type="match status" value="1"/>
</dbReference>
<dbReference type="PANTHER" id="PTHR24171">
    <property type="entry name" value="ANKYRIN REPEAT DOMAIN-CONTAINING PROTEIN 39-RELATED"/>
    <property type="match status" value="1"/>
</dbReference>
<dbReference type="SMART" id="SM00248">
    <property type="entry name" value="ANK"/>
    <property type="match status" value="4"/>
</dbReference>
<proteinExistence type="predicted"/>
<dbReference type="Pfam" id="PF12796">
    <property type="entry name" value="Ank_2"/>
    <property type="match status" value="1"/>
</dbReference>
<feature type="repeat" description="ANK" evidence="3">
    <location>
        <begin position="291"/>
        <end position="323"/>
    </location>
</feature>
<dbReference type="EMBL" id="JBFTWV010000240">
    <property type="protein sequence ID" value="KAL2783392.1"/>
    <property type="molecule type" value="Genomic_DNA"/>
</dbReference>
<protein>
    <submittedName>
        <fullName evidence="4">Ankyrin repeat-containing domain protein</fullName>
    </submittedName>
</protein>
<keyword evidence="2 3" id="KW-0040">ANK repeat</keyword>
<gene>
    <name evidence="4" type="ORF">BJX66DRAFT_344972</name>
</gene>
<evidence type="ECO:0000313" key="5">
    <source>
        <dbReference type="Proteomes" id="UP001610563"/>
    </source>
</evidence>
<dbReference type="Proteomes" id="UP001610563">
    <property type="component" value="Unassembled WGS sequence"/>
</dbReference>
<dbReference type="PROSITE" id="PS50297">
    <property type="entry name" value="ANK_REP_REGION"/>
    <property type="match status" value="3"/>
</dbReference>
<keyword evidence="5" id="KW-1185">Reference proteome</keyword>
<comment type="caution">
    <text evidence="4">The sequence shown here is derived from an EMBL/GenBank/DDBJ whole genome shotgun (WGS) entry which is preliminary data.</text>
</comment>
<feature type="repeat" description="ANK" evidence="3">
    <location>
        <begin position="258"/>
        <end position="290"/>
    </location>
</feature>
<dbReference type="PROSITE" id="PS50088">
    <property type="entry name" value="ANK_REPEAT"/>
    <property type="match status" value="3"/>
</dbReference>
<feature type="repeat" description="ANK" evidence="3">
    <location>
        <begin position="225"/>
        <end position="257"/>
    </location>
</feature>
<reference evidence="4 5" key="1">
    <citation type="submission" date="2024-07" db="EMBL/GenBank/DDBJ databases">
        <title>Section-level genome sequencing and comparative genomics of Aspergillus sections Usti and Cavernicolus.</title>
        <authorList>
            <consortium name="Lawrence Berkeley National Laboratory"/>
            <person name="Nybo J.L."/>
            <person name="Vesth T.C."/>
            <person name="Theobald S."/>
            <person name="Frisvad J.C."/>
            <person name="Larsen T.O."/>
            <person name="Kjaerboelling I."/>
            <person name="Rothschild-Mancinelli K."/>
            <person name="Lyhne E.K."/>
            <person name="Kogle M.E."/>
            <person name="Barry K."/>
            <person name="Clum A."/>
            <person name="Na H."/>
            <person name="Ledsgaard L."/>
            <person name="Lin J."/>
            <person name="Lipzen A."/>
            <person name="Kuo A."/>
            <person name="Riley R."/>
            <person name="Mondo S."/>
            <person name="Labutti K."/>
            <person name="Haridas S."/>
            <person name="Pangalinan J."/>
            <person name="Salamov A.A."/>
            <person name="Simmons B.A."/>
            <person name="Magnuson J.K."/>
            <person name="Chen J."/>
            <person name="Drula E."/>
            <person name="Henrissat B."/>
            <person name="Wiebenga A."/>
            <person name="Lubbers R.J."/>
            <person name="Gomes A.C."/>
            <person name="Makela M.R."/>
            <person name="Stajich J."/>
            <person name="Grigoriev I.V."/>
            <person name="Mortensen U.H."/>
            <person name="De Vries R.P."/>
            <person name="Baker S.E."/>
            <person name="Andersen M.R."/>
        </authorList>
    </citation>
    <scope>NUCLEOTIDE SEQUENCE [LARGE SCALE GENOMIC DNA]</scope>
    <source>
        <strain evidence="4 5">CBS 209.92</strain>
    </source>
</reference>
<accession>A0ABR4FJH6</accession>
<evidence type="ECO:0000256" key="1">
    <source>
        <dbReference type="ARBA" id="ARBA00022737"/>
    </source>
</evidence>
<evidence type="ECO:0000256" key="3">
    <source>
        <dbReference type="PROSITE-ProRule" id="PRU00023"/>
    </source>
</evidence>
<dbReference type="PANTHER" id="PTHR24171:SF10">
    <property type="entry name" value="ANKYRIN REPEAT DOMAIN-CONTAINING PROTEIN 29-LIKE"/>
    <property type="match status" value="1"/>
</dbReference>
<dbReference type="SUPFAM" id="SSF48403">
    <property type="entry name" value="Ankyrin repeat"/>
    <property type="match status" value="1"/>
</dbReference>
<dbReference type="InterPro" id="IPR002110">
    <property type="entry name" value="Ankyrin_rpt"/>
</dbReference>
<organism evidence="4 5">
    <name type="scientific">Aspergillus keveii</name>
    <dbReference type="NCBI Taxonomy" id="714993"/>
    <lineage>
        <taxon>Eukaryota</taxon>
        <taxon>Fungi</taxon>
        <taxon>Dikarya</taxon>
        <taxon>Ascomycota</taxon>
        <taxon>Pezizomycotina</taxon>
        <taxon>Eurotiomycetes</taxon>
        <taxon>Eurotiomycetidae</taxon>
        <taxon>Eurotiales</taxon>
        <taxon>Aspergillaceae</taxon>
        <taxon>Aspergillus</taxon>
        <taxon>Aspergillus subgen. Nidulantes</taxon>
    </lineage>
</organism>
<dbReference type="Pfam" id="PF00023">
    <property type="entry name" value="Ank"/>
    <property type="match status" value="1"/>
</dbReference>